<dbReference type="Pfam" id="PF04230">
    <property type="entry name" value="PS_pyruv_trans"/>
    <property type="match status" value="1"/>
</dbReference>
<dbReference type="EMBL" id="JABRWQ010000002">
    <property type="protein sequence ID" value="NRD22831.1"/>
    <property type="molecule type" value="Genomic_DNA"/>
</dbReference>
<dbReference type="PANTHER" id="PTHR36836:SF1">
    <property type="entry name" value="COLANIC ACID BIOSYNTHESIS PROTEIN WCAK"/>
    <property type="match status" value="1"/>
</dbReference>
<organism evidence="2 3">
    <name type="scientific">Winogradskyella litoriviva</name>
    <dbReference type="NCBI Taxonomy" id="1220182"/>
    <lineage>
        <taxon>Bacteria</taxon>
        <taxon>Pseudomonadati</taxon>
        <taxon>Bacteroidota</taxon>
        <taxon>Flavobacteriia</taxon>
        <taxon>Flavobacteriales</taxon>
        <taxon>Flavobacteriaceae</taxon>
        <taxon>Winogradskyella</taxon>
    </lineage>
</organism>
<evidence type="ECO:0000259" key="1">
    <source>
        <dbReference type="Pfam" id="PF04230"/>
    </source>
</evidence>
<keyword evidence="2" id="KW-0808">Transferase</keyword>
<evidence type="ECO:0000313" key="3">
    <source>
        <dbReference type="Proteomes" id="UP000805085"/>
    </source>
</evidence>
<protein>
    <submittedName>
        <fullName evidence="2">Polysaccharide pyruvyl transferase family protein</fullName>
    </submittedName>
</protein>
<dbReference type="GO" id="GO:0016740">
    <property type="term" value="F:transferase activity"/>
    <property type="evidence" value="ECO:0007669"/>
    <property type="project" value="UniProtKB-KW"/>
</dbReference>
<dbReference type="PANTHER" id="PTHR36836">
    <property type="entry name" value="COLANIC ACID BIOSYNTHESIS PROTEIN WCAK"/>
    <property type="match status" value="1"/>
</dbReference>
<keyword evidence="3" id="KW-1185">Reference proteome</keyword>
<comment type="caution">
    <text evidence="2">The sequence shown here is derived from an EMBL/GenBank/DDBJ whole genome shotgun (WGS) entry which is preliminary data.</text>
</comment>
<gene>
    <name evidence="2" type="ORF">HNV10_06240</name>
</gene>
<sequence>MNIQIDNTGFINKGAELMLNAIVSEFSDNSEVNFVFNGVATYKEKASLGLLSIVSLQRFRFNFHKIFPQNRFRNTGIEFIENINVLFDAGGFHIGDQWISDKTLKEDIDKKINYYKKYKRIGAKLIFLSQAAGPFEKELSKYYFKELFKLVDLFIARDKTSYEACKKVVGDDVKLKLFPDFTNLYSPQKPQRDLTYYENKVCLIPNSKMLTHTSKEKKLKYQLFLNTLLQECKRNSIDLFFLNHEGAGDMHIIEDLNKTFNLPVLSSLNANDVKYVIGKSKFVISSRFHGVVSGLCQNVPTFCTSWSHKYEELMNDYKMNGVIDFLNIDKSVSDIIHLLQKEDELNDIVENLKLKSSVEKEKTQQMWMLVKNTI</sequence>
<feature type="domain" description="Polysaccharide pyruvyl transferase" evidence="1">
    <location>
        <begin position="12"/>
        <end position="308"/>
    </location>
</feature>
<name>A0ABX2E303_9FLAO</name>
<dbReference type="Proteomes" id="UP000805085">
    <property type="component" value="Unassembled WGS sequence"/>
</dbReference>
<accession>A0ABX2E303</accession>
<evidence type="ECO:0000313" key="2">
    <source>
        <dbReference type="EMBL" id="NRD22831.1"/>
    </source>
</evidence>
<proteinExistence type="predicted"/>
<reference evidence="2 3" key="1">
    <citation type="journal article" date="2015" name="Int. J. Syst. Evol. Microbiol.">
        <title>Winogradskyella litoriviva sp. nov., isolated from coastal seawater.</title>
        <authorList>
            <person name="Nedashkovskaya O.I."/>
            <person name="Kukhlevskiy A.D."/>
            <person name="Zhukova N.V."/>
            <person name="Kim S.J."/>
            <person name="Rhee S.K."/>
            <person name="Mikhailov V.V."/>
        </authorList>
    </citation>
    <scope>NUCLEOTIDE SEQUENCE [LARGE SCALE GENOMIC DNA]</scope>
    <source>
        <strain evidence="2 3">KMM6491</strain>
    </source>
</reference>
<dbReference type="RefSeq" id="WP_173300462.1">
    <property type="nucleotide sequence ID" value="NZ_JABRWQ010000002.1"/>
</dbReference>
<dbReference type="InterPro" id="IPR007345">
    <property type="entry name" value="Polysacch_pyruvyl_Trfase"/>
</dbReference>